<dbReference type="GO" id="GO:0016787">
    <property type="term" value="F:hydrolase activity"/>
    <property type="evidence" value="ECO:0007669"/>
    <property type="project" value="UniProtKB-UniRule"/>
</dbReference>
<reference evidence="6 7" key="1">
    <citation type="submission" date="2018-01" db="EMBL/GenBank/DDBJ databases">
        <title>Complete genome sequences of the type strains of Marinobacter flavimaris and Marinobacter maroccanus.</title>
        <authorList>
            <person name="Palau M."/>
            <person name="Boujida N."/>
            <person name="Manresa A."/>
            <person name="Minana-Galbis D."/>
        </authorList>
    </citation>
    <scope>NUCLEOTIDE SEQUENCE [LARGE SCALE GENOMIC DNA]</scope>
    <source>
        <strain evidence="6 7">N4</strain>
    </source>
</reference>
<protein>
    <submittedName>
        <fullName evidence="6">Patatin family protein</fullName>
    </submittedName>
</protein>
<dbReference type="SUPFAM" id="SSF52151">
    <property type="entry name" value="FabD/lysophospholipase-like"/>
    <property type="match status" value="1"/>
</dbReference>
<feature type="short sequence motif" description="GXSXG" evidence="4">
    <location>
        <begin position="46"/>
        <end position="50"/>
    </location>
</feature>
<dbReference type="Proteomes" id="UP000239917">
    <property type="component" value="Unassembled WGS sequence"/>
</dbReference>
<name>A0A2S5Z9G7_9GAMM</name>
<evidence type="ECO:0000256" key="3">
    <source>
        <dbReference type="ARBA" id="ARBA00023098"/>
    </source>
</evidence>
<feature type="domain" description="PNPLA" evidence="5">
    <location>
        <begin position="14"/>
        <end position="180"/>
    </location>
</feature>
<dbReference type="InterPro" id="IPR016035">
    <property type="entry name" value="Acyl_Trfase/lysoPLipase"/>
</dbReference>
<dbReference type="EMBL" id="PSSX01000010">
    <property type="protein sequence ID" value="PPI83864.1"/>
    <property type="molecule type" value="Genomic_DNA"/>
</dbReference>
<dbReference type="InterPro" id="IPR002641">
    <property type="entry name" value="PNPLA_dom"/>
</dbReference>
<dbReference type="AlphaFoldDB" id="A0A2S5Z9G7"/>
<evidence type="ECO:0000256" key="1">
    <source>
        <dbReference type="ARBA" id="ARBA00022801"/>
    </source>
</evidence>
<dbReference type="Pfam" id="PF19890">
    <property type="entry name" value="DUF6363"/>
    <property type="match status" value="1"/>
</dbReference>
<evidence type="ECO:0000259" key="5">
    <source>
        <dbReference type="PROSITE" id="PS51635"/>
    </source>
</evidence>
<keyword evidence="7" id="KW-1185">Reference proteome</keyword>
<comment type="caution">
    <text evidence="6">The sequence shown here is derived from an EMBL/GenBank/DDBJ whole genome shotgun (WGS) entry which is preliminary data.</text>
</comment>
<dbReference type="Gene3D" id="3.40.1090.10">
    <property type="entry name" value="Cytosolic phospholipase A2 catalytic domain"/>
    <property type="match status" value="2"/>
</dbReference>
<accession>A0A2S5Z9G7</accession>
<proteinExistence type="predicted"/>
<organism evidence="6 7">
    <name type="scientific">Marinobacter maroccanus</name>
    <dbReference type="NCBI Taxonomy" id="2055143"/>
    <lineage>
        <taxon>Bacteria</taxon>
        <taxon>Pseudomonadati</taxon>
        <taxon>Pseudomonadota</taxon>
        <taxon>Gammaproteobacteria</taxon>
        <taxon>Pseudomonadales</taxon>
        <taxon>Marinobacteraceae</taxon>
        <taxon>Marinobacter</taxon>
    </lineage>
</organism>
<keyword evidence="2 4" id="KW-0442">Lipid degradation</keyword>
<dbReference type="PANTHER" id="PTHR14226">
    <property type="entry name" value="NEUROPATHY TARGET ESTERASE/SWISS CHEESE D.MELANOGASTER"/>
    <property type="match status" value="1"/>
</dbReference>
<dbReference type="InterPro" id="IPR037483">
    <property type="entry name" value="YjjU-like"/>
</dbReference>
<dbReference type="GO" id="GO:0016042">
    <property type="term" value="P:lipid catabolic process"/>
    <property type="evidence" value="ECO:0007669"/>
    <property type="project" value="UniProtKB-UniRule"/>
</dbReference>
<dbReference type="RefSeq" id="WP_104322222.1">
    <property type="nucleotide sequence ID" value="NZ_PSSX01000010.1"/>
</dbReference>
<sequence length="289" mass="32453">MLQTQSDTATSNALVVEGGAMRGIFAAGVLDAFLEKRYQPFTEAWGVSAGSTNLIGYLCGHHGRNHRVITDHACRPEFINWGRFFQGGHLCDVHWLWHQSYQEVPLDLERYLSGTTRLWVATTSVVTGEARYFPVDDQNIHDVLTASCSIPLAYRDYPKVEDEPMSDGGIADSIPVAEAYRRGARDITVVLSRPLGYEKKPLAFPALTKRMFREQPGLAEALIKRGERYNETLEFIRNPPEDCRLRIIAPPEDFPVSRLTTDLNKLDLGYQQGHRAAMAYLAKLAQEVA</sequence>
<gene>
    <name evidence="6" type="ORF">KEHDKFFH_12470</name>
</gene>
<dbReference type="InterPro" id="IPR050301">
    <property type="entry name" value="NTE"/>
</dbReference>
<dbReference type="Pfam" id="PF01734">
    <property type="entry name" value="Patatin"/>
    <property type="match status" value="1"/>
</dbReference>
<dbReference type="InterPro" id="IPR045943">
    <property type="entry name" value="DUF6363"/>
</dbReference>
<dbReference type="PROSITE" id="PS51635">
    <property type="entry name" value="PNPLA"/>
    <property type="match status" value="1"/>
</dbReference>
<dbReference type="CDD" id="cd07208">
    <property type="entry name" value="Pat_hypo_Ecoli_yjju_like"/>
    <property type="match status" value="1"/>
</dbReference>
<evidence type="ECO:0000313" key="7">
    <source>
        <dbReference type="Proteomes" id="UP000239917"/>
    </source>
</evidence>
<dbReference type="OrthoDB" id="9802424at2"/>
<feature type="short sequence motif" description="DGA/G" evidence="4">
    <location>
        <begin position="167"/>
        <end position="169"/>
    </location>
</feature>
<keyword evidence="3 4" id="KW-0443">Lipid metabolism</keyword>
<dbReference type="PANTHER" id="PTHR14226:SF25">
    <property type="entry name" value="PHOSPHOESTERASE"/>
    <property type="match status" value="1"/>
</dbReference>
<evidence type="ECO:0000256" key="4">
    <source>
        <dbReference type="PROSITE-ProRule" id="PRU01161"/>
    </source>
</evidence>
<keyword evidence="1 4" id="KW-0378">Hydrolase</keyword>
<feature type="active site" description="Nucleophile" evidence="4">
    <location>
        <position position="48"/>
    </location>
</feature>
<feature type="active site" description="Proton acceptor" evidence="4">
    <location>
        <position position="167"/>
    </location>
</feature>
<evidence type="ECO:0000313" key="6">
    <source>
        <dbReference type="EMBL" id="PPI83864.1"/>
    </source>
</evidence>
<evidence type="ECO:0000256" key="2">
    <source>
        <dbReference type="ARBA" id="ARBA00022963"/>
    </source>
</evidence>
<comment type="caution">
    <text evidence="4">Lacks conserved residue(s) required for the propagation of feature annotation.</text>
</comment>